<sequence>MELNRDLNHALDLVGMASGLLEKSETRIREVEEHAHKLAQAASLQLKTAHDENQRLERLLRQAESRAEEAEARLRDANNWIARFHDAITSAFKTCGQPPAAR</sequence>
<comment type="caution">
    <text evidence="2">The sequence shown here is derived from an EMBL/GenBank/DDBJ whole genome shotgun (WGS) entry which is preliminary data.</text>
</comment>
<evidence type="ECO:0008006" key="4">
    <source>
        <dbReference type="Google" id="ProtNLM"/>
    </source>
</evidence>
<keyword evidence="3" id="KW-1185">Reference proteome</keyword>
<proteinExistence type="predicted"/>
<name>A0A2T1HY53_9HYPH</name>
<protein>
    <recommendedName>
        <fullName evidence="4">DUF4164 domain-containing protein</fullName>
    </recommendedName>
</protein>
<dbReference type="EMBL" id="PVZS01000002">
    <property type="protein sequence ID" value="PSC06544.1"/>
    <property type="molecule type" value="Genomic_DNA"/>
</dbReference>
<dbReference type="Proteomes" id="UP000239772">
    <property type="component" value="Unassembled WGS sequence"/>
</dbReference>
<gene>
    <name evidence="2" type="ORF">SLNSH_01650</name>
</gene>
<evidence type="ECO:0000313" key="2">
    <source>
        <dbReference type="EMBL" id="PSC06544.1"/>
    </source>
</evidence>
<evidence type="ECO:0000313" key="3">
    <source>
        <dbReference type="Proteomes" id="UP000239772"/>
    </source>
</evidence>
<accession>A0A2T1HY53</accession>
<keyword evidence="1" id="KW-0175">Coiled coil</keyword>
<organism evidence="2 3">
    <name type="scientific">Alsobacter soli</name>
    <dbReference type="NCBI Taxonomy" id="2109933"/>
    <lineage>
        <taxon>Bacteria</taxon>
        <taxon>Pseudomonadati</taxon>
        <taxon>Pseudomonadota</taxon>
        <taxon>Alphaproteobacteria</taxon>
        <taxon>Hyphomicrobiales</taxon>
        <taxon>Alsobacteraceae</taxon>
        <taxon>Alsobacter</taxon>
    </lineage>
</organism>
<feature type="coiled-coil region" evidence="1">
    <location>
        <begin position="21"/>
        <end position="80"/>
    </location>
</feature>
<reference evidence="3" key="1">
    <citation type="submission" date="2018-03" db="EMBL/GenBank/DDBJ databases">
        <authorList>
            <person name="Sun L."/>
            <person name="Liu H."/>
            <person name="Chen W."/>
            <person name="Huang K."/>
            <person name="Liu W."/>
            <person name="Gao X."/>
        </authorList>
    </citation>
    <scope>NUCLEOTIDE SEQUENCE [LARGE SCALE GENOMIC DNA]</scope>
    <source>
        <strain evidence="3">SH9</strain>
    </source>
</reference>
<evidence type="ECO:0000256" key="1">
    <source>
        <dbReference type="SAM" id="Coils"/>
    </source>
</evidence>
<dbReference type="AlphaFoldDB" id="A0A2T1HY53"/>